<feature type="region of interest" description="Disordered" evidence="8">
    <location>
        <begin position="447"/>
        <end position="474"/>
    </location>
</feature>
<dbReference type="SUPFAM" id="SSF52151">
    <property type="entry name" value="FabD/lysophospholipase-like"/>
    <property type="match status" value="1"/>
</dbReference>
<dbReference type="FunFam" id="1.10.1200.10:FF:000007">
    <property type="entry name" value="Probable polyketide synthase pks17"/>
    <property type="match status" value="1"/>
</dbReference>
<dbReference type="SMART" id="SM00826">
    <property type="entry name" value="PKS_DH"/>
    <property type="match status" value="1"/>
</dbReference>
<feature type="region of interest" description="Disordered" evidence="8">
    <location>
        <begin position="295"/>
        <end position="328"/>
    </location>
</feature>
<dbReference type="Gene3D" id="3.10.129.110">
    <property type="entry name" value="Polyketide synthase dehydratase"/>
    <property type="match status" value="2"/>
</dbReference>
<dbReference type="Pfam" id="PF00550">
    <property type="entry name" value="PP-binding"/>
    <property type="match status" value="1"/>
</dbReference>
<comment type="caution">
    <text evidence="11">The sequence shown here is derived from an EMBL/GenBank/DDBJ whole genome shotgun (WGS) entry which is preliminary data.</text>
</comment>
<dbReference type="PROSITE" id="PS52019">
    <property type="entry name" value="PKS_MFAS_DH"/>
    <property type="match status" value="1"/>
</dbReference>
<evidence type="ECO:0000256" key="3">
    <source>
        <dbReference type="ARBA" id="ARBA00022553"/>
    </source>
</evidence>
<dbReference type="GO" id="GO:0017000">
    <property type="term" value="P:antibiotic biosynthetic process"/>
    <property type="evidence" value="ECO:0007669"/>
    <property type="project" value="UniProtKB-KW"/>
</dbReference>
<sequence>MDEVVRVWGEKGVRTRRLAVSHAFHSPHMEGVLGEFRRVLEGVEFGAPGIPVVSNVTGVVADASEFGSAEYWVRHVREAVRFYDGVVHLREQGVTRFVELGPDATLTALTQQALDDDHDVSVLPTLRRDQPETDTLAKALGTLHTWGLRVDWPTWFAGTEARPVTLPTYAFQRERYWMRADDGGAATTAGPNDTGHPLLGHRTAVAHTGDLLFTARVLPDTHDWTADHAVLDAPVLPSSALVEALTRMADHGDAGTLRHLTVHRPLVLPGDGAAQLQIVVHAEDDSGRRPLSVHLRPDDAESPWTLHAEGELAPDDRPSAAGRGFDDRGEVRLPDDLLPDAARYGLHPVLLEESVRDALGPAPAGSTRFAERWEGVRVHTTGATVVRVLTEPGEADSLSLRLLDTTGQPVLTVDRLTFRDVPDDRFVPSDGRALPLYTMAWQPLTPPPSTASPEGWAVVDSQDPKDPQGTEGMEGTASIDALRFPDVPALAAAMRDGAPVRHLLVEFAETGSTRRLIGQALTLVQEWLAEPLLADTRLVVLTRGAVAVDAEGVDDPEAAAVWGLLRSAQTEAPERIVLLDTDGAPVPDTVLAGLAASGEPQAALRSGTLLVPRLERVEQDTEDTAPSPWASHGTVLVTGAGGALADVIARHLVAEHGVRHLLLLDDRADGTWPGPELLADLHASGADVTALACDTADHAALRAALTAIPEHRPLTAVVHTAALPDEIALSELTPGRLQSMLRSTADTAWQLHELTRELDLSAFVLCTSGAGAIGGAGRAGDSATAAYLDGLARHRTALGLPATSLALGPWDQAASTGSPSTRLPLRELTARDGTDAFDAALRSDRPALVAVRLDGAALRAGAGLPAVLSSLVRTPGRARAAGAGSGTPALSLAGLTVQERHQTVLDLVRAESAAVLGHADAGAVAADRAFQELGFDSMTVVELRNRITARTGIALSATLAFDHPSPAALTEYLLAQLASEHEAASLSPVDGELRRLEALLRQAPEDAAERHDIVVRLQTLLSRLTEADEERPSADLTGRIEAASAEEIFALIDDQLGGSTD</sequence>
<accession>A0A9X1PY52</accession>
<dbReference type="InterPro" id="IPR036736">
    <property type="entry name" value="ACP-like_sf"/>
</dbReference>
<dbReference type="InterPro" id="IPR020807">
    <property type="entry name" value="PKS_DH"/>
</dbReference>
<feature type="active site" description="Proton donor; for dehydratase activity" evidence="7">
    <location>
        <position position="404"/>
    </location>
</feature>
<dbReference type="InterPro" id="IPR042104">
    <property type="entry name" value="PKS_dehydratase_sf"/>
</dbReference>
<dbReference type="InterPro" id="IPR036291">
    <property type="entry name" value="NAD(P)-bd_dom_sf"/>
</dbReference>
<evidence type="ECO:0000313" key="12">
    <source>
        <dbReference type="Proteomes" id="UP001139384"/>
    </source>
</evidence>
<dbReference type="SUPFAM" id="SSF47336">
    <property type="entry name" value="ACP-like"/>
    <property type="match status" value="1"/>
</dbReference>
<organism evidence="11 12">
    <name type="scientific">Streptomyces muensis</name>
    <dbReference type="NCBI Taxonomy" id="1077944"/>
    <lineage>
        <taxon>Bacteria</taxon>
        <taxon>Bacillati</taxon>
        <taxon>Actinomycetota</taxon>
        <taxon>Actinomycetes</taxon>
        <taxon>Kitasatosporales</taxon>
        <taxon>Streptomycetaceae</taxon>
        <taxon>Streptomyces</taxon>
    </lineage>
</organism>
<dbReference type="InterPro" id="IPR049900">
    <property type="entry name" value="PKS_mFAS_DH"/>
</dbReference>
<evidence type="ECO:0000256" key="1">
    <source>
        <dbReference type="ARBA" id="ARBA00004792"/>
    </source>
</evidence>
<dbReference type="InterPro" id="IPR001227">
    <property type="entry name" value="Ac_transferase_dom_sf"/>
</dbReference>
<dbReference type="PANTHER" id="PTHR43775:SF51">
    <property type="entry name" value="INACTIVE PHENOLPHTHIOCEROL SYNTHESIS POLYKETIDE SYNTHASE TYPE I PKS1-RELATED"/>
    <property type="match status" value="1"/>
</dbReference>
<dbReference type="InterPro" id="IPR013968">
    <property type="entry name" value="PKS_KR"/>
</dbReference>
<dbReference type="InterPro" id="IPR049552">
    <property type="entry name" value="PKS_DH_N"/>
</dbReference>
<dbReference type="InterPro" id="IPR055123">
    <property type="entry name" value="SpnB-like_Rossmann"/>
</dbReference>
<keyword evidence="6" id="KW-0511">Multifunctional enzyme</keyword>
<reference evidence="11" key="1">
    <citation type="submission" date="2022-01" db="EMBL/GenBank/DDBJ databases">
        <title>Draft Genome Sequences of Seven Type Strains of the Genus Streptomyces.</title>
        <authorList>
            <person name="Aziz S."/>
            <person name="Coretto E."/>
            <person name="Chronakova A."/>
            <person name="Sproer C."/>
            <person name="Huber K."/>
            <person name="Nouioui I."/>
            <person name="Gross H."/>
        </authorList>
    </citation>
    <scope>NUCLEOTIDE SEQUENCE</scope>
    <source>
        <strain evidence="11">DSM 103493</strain>
    </source>
</reference>
<evidence type="ECO:0000313" key="11">
    <source>
        <dbReference type="EMBL" id="MCF1594635.1"/>
    </source>
</evidence>
<dbReference type="Gene3D" id="3.30.70.3290">
    <property type="match status" value="1"/>
</dbReference>
<evidence type="ECO:0000256" key="7">
    <source>
        <dbReference type="PROSITE-ProRule" id="PRU01363"/>
    </source>
</evidence>
<dbReference type="InterPro" id="IPR020806">
    <property type="entry name" value="PKS_PP-bd"/>
</dbReference>
<dbReference type="InterPro" id="IPR009081">
    <property type="entry name" value="PP-bd_ACP"/>
</dbReference>
<proteinExistence type="predicted"/>
<dbReference type="Gene3D" id="3.40.50.720">
    <property type="entry name" value="NAD(P)-binding Rossmann-like Domain"/>
    <property type="match status" value="1"/>
</dbReference>
<dbReference type="Gene3D" id="1.10.1200.10">
    <property type="entry name" value="ACP-like"/>
    <property type="match status" value="1"/>
</dbReference>
<evidence type="ECO:0000256" key="8">
    <source>
        <dbReference type="SAM" id="MobiDB-lite"/>
    </source>
</evidence>
<dbReference type="SMART" id="SM00827">
    <property type="entry name" value="PKS_AT"/>
    <property type="match status" value="1"/>
</dbReference>
<evidence type="ECO:0000256" key="4">
    <source>
        <dbReference type="ARBA" id="ARBA00022679"/>
    </source>
</evidence>
<dbReference type="EMBL" id="JAKEIP010000041">
    <property type="protein sequence ID" value="MCF1594635.1"/>
    <property type="molecule type" value="Genomic_DNA"/>
</dbReference>
<dbReference type="Pfam" id="PF00698">
    <property type="entry name" value="Acyl_transf_1"/>
    <property type="match status" value="1"/>
</dbReference>
<evidence type="ECO:0000259" key="10">
    <source>
        <dbReference type="PROSITE" id="PS52019"/>
    </source>
</evidence>
<dbReference type="SMART" id="SM00822">
    <property type="entry name" value="PKS_KR"/>
    <property type="match status" value="1"/>
</dbReference>
<feature type="domain" description="Carrier" evidence="9">
    <location>
        <begin position="902"/>
        <end position="977"/>
    </location>
</feature>
<dbReference type="GO" id="GO:0031177">
    <property type="term" value="F:phosphopantetheine binding"/>
    <property type="evidence" value="ECO:0007669"/>
    <property type="project" value="InterPro"/>
</dbReference>
<dbReference type="Pfam" id="PF08659">
    <property type="entry name" value="KR"/>
    <property type="match status" value="1"/>
</dbReference>
<evidence type="ECO:0000256" key="6">
    <source>
        <dbReference type="ARBA" id="ARBA00023268"/>
    </source>
</evidence>
<feature type="domain" description="PKS/mFAS DH" evidence="10">
    <location>
        <begin position="196"/>
        <end position="509"/>
    </location>
</feature>
<dbReference type="InterPro" id="IPR050091">
    <property type="entry name" value="PKS_NRPS_Biosynth_Enz"/>
</dbReference>
<dbReference type="Proteomes" id="UP001139384">
    <property type="component" value="Unassembled WGS sequence"/>
</dbReference>
<dbReference type="SMART" id="SM01294">
    <property type="entry name" value="PKS_PP_betabranch"/>
    <property type="match status" value="1"/>
</dbReference>
<comment type="pathway">
    <text evidence="1">Antibiotic biosynthesis.</text>
</comment>
<dbReference type="InterPro" id="IPR057326">
    <property type="entry name" value="KR_dom"/>
</dbReference>
<evidence type="ECO:0000259" key="9">
    <source>
        <dbReference type="PROSITE" id="PS50075"/>
    </source>
</evidence>
<evidence type="ECO:0000256" key="2">
    <source>
        <dbReference type="ARBA" id="ARBA00022450"/>
    </source>
</evidence>
<dbReference type="CDD" id="cd08956">
    <property type="entry name" value="KR_3_FAS_SDR_x"/>
    <property type="match status" value="1"/>
</dbReference>
<dbReference type="Pfam" id="PF22953">
    <property type="entry name" value="SpnB_Rossmann"/>
    <property type="match status" value="1"/>
</dbReference>
<feature type="region of interest" description="C-terminal hotdog fold" evidence="7">
    <location>
        <begin position="342"/>
        <end position="509"/>
    </location>
</feature>
<dbReference type="InterPro" id="IPR014043">
    <property type="entry name" value="Acyl_transferase_dom"/>
</dbReference>
<keyword evidence="12" id="KW-1185">Reference proteome</keyword>
<keyword evidence="3" id="KW-0597">Phosphoprotein</keyword>
<dbReference type="PROSITE" id="PS00012">
    <property type="entry name" value="PHOSPHOPANTETHEINE"/>
    <property type="match status" value="1"/>
</dbReference>
<dbReference type="PROSITE" id="PS50075">
    <property type="entry name" value="CARRIER"/>
    <property type="match status" value="1"/>
</dbReference>
<feature type="region of interest" description="N-terminal hotdog fold" evidence="7">
    <location>
        <begin position="196"/>
        <end position="319"/>
    </location>
</feature>
<dbReference type="SMART" id="SM00823">
    <property type="entry name" value="PKS_PP"/>
    <property type="match status" value="1"/>
</dbReference>
<evidence type="ECO:0000256" key="5">
    <source>
        <dbReference type="ARBA" id="ARBA00023194"/>
    </source>
</evidence>
<dbReference type="InterPro" id="IPR006162">
    <property type="entry name" value="Ppantetheine_attach_site"/>
</dbReference>
<dbReference type="GO" id="GO:0006633">
    <property type="term" value="P:fatty acid biosynthetic process"/>
    <property type="evidence" value="ECO:0007669"/>
    <property type="project" value="TreeGrafter"/>
</dbReference>
<dbReference type="AlphaFoldDB" id="A0A9X1PY52"/>
<keyword evidence="5" id="KW-0045">Antibiotic biosynthesis</keyword>
<feature type="compositionally biased region" description="Basic and acidic residues" evidence="8">
    <location>
        <begin position="308"/>
        <end position="328"/>
    </location>
</feature>
<dbReference type="GO" id="GO:0004312">
    <property type="term" value="F:fatty acid synthase activity"/>
    <property type="evidence" value="ECO:0007669"/>
    <property type="project" value="TreeGrafter"/>
</dbReference>
<name>A0A9X1PY52_STRM4</name>
<dbReference type="PANTHER" id="PTHR43775">
    <property type="entry name" value="FATTY ACID SYNTHASE"/>
    <property type="match status" value="1"/>
</dbReference>
<gene>
    <name evidence="11" type="ORF">L0P92_13810</name>
</gene>
<dbReference type="InterPro" id="IPR016035">
    <property type="entry name" value="Acyl_Trfase/lysoPLipase"/>
</dbReference>
<dbReference type="Gene3D" id="3.40.366.10">
    <property type="entry name" value="Malonyl-Coenzyme A Acyl Carrier Protein, domain 2"/>
    <property type="match status" value="1"/>
</dbReference>
<keyword evidence="2" id="KW-0596">Phosphopantetheine</keyword>
<dbReference type="Pfam" id="PF21089">
    <property type="entry name" value="PKS_DH_N"/>
    <property type="match status" value="1"/>
</dbReference>
<feature type="active site" description="Proton acceptor; for dehydratase activity" evidence="7">
    <location>
        <position position="228"/>
    </location>
</feature>
<dbReference type="SUPFAM" id="SSF51735">
    <property type="entry name" value="NAD(P)-binding Rossmann-fold domains"/>
    <property type="match status" value="2"/>
</dbReference>
<keyword evidence="4" id="KW-0808">Transferase</keyword>
<protein>
    <submittedName>
        <fullName evidence="11">KR domain-containing protein</fullName>
    </submittedName>
</protein>